<comment type="caution">
    <text evidence="1">The sequence shown here is derived from an EMBL/GenBank/DDBJ whole genome shotgun (WGS) entry which is preliminary data.</text>
</comment>
<dbReference type="InterPro" id="IPR045499">
    <property type="entry name" value="DUF6492"/>
</dbReference>
<dbReference type="Pfam" id="PF20102">
    <property type="entry name" value="DUF6492"/>
    <property type="match status" value="1"/>
</dbReference>
<proteinExistence type="predicted"/>
<dbReference type="RefSeq" id="WP_253962612.1">
    <property type="nucleotide sequence ID" value="NZ_JALHBS010000007.1"/>
</dbReference>
<evidence type="ECO:0000313" key="1">
    <source>
        <dbReference type="EMBL" id="MCP3053717.1"/>
    </source>
</evidence>
<protein>
    <submittedName>
        <fullName evidence="1">DUF6492 family protein</fullName>
    </submittedName>
</protein>
<evidence type="ECO:0000313" key="2">
    <source>
        <dbReference type="Proteomes" id="UP001155220"/>
    </source>
</evidence>
<name>A0A9X2H8G3_9HYPH</name>
<organism evidence="1 2">
    <name type="scientific">Aurantimonas marianensis</name>
    <dbReference type="NCBI Taxonomy" id="2920428"/>
    <lineage>
        <taxon>Bacteria</taxon>
        <taxon>Pseudomonadati</taxon>
        <taxon>Pseudomonadota</taxon>
        <taxon>Alphaproteobacteria</taxon>
        <taxon>Hyphomicrobiales</taxon>
        <taxon>Aurantimonadaceae</taxon>
        <taxon>Aurantimonas</taxon>
    </lineage>
</organism>
<accession>A0A9X2H8G3</accession>
<keyword evidence="2" id="KW-1185">Reference proteome</keyword>
<dbReference type="EMBL" id="JALHBS010000007">
    <property type="protein sequence ID" value="MCP3053717.1"/>
    <property type="molecule type" value="Genomic_DNA"/>
</dbReference>
<reference evidence="1" key="1">
    <citation type="submission" date="2022-03" db="EMBL/GenBank/DDBJ databases">
        <title>Aurantimonas Liuensis sp. Nov., isolated from the hadal seawater of the Mariana Trench.</title>
        <authorList>
            <person name="Liu R."/>
        </authorList>
    </citation>
    <scope>NUCLEOTIDE SEQUENCE</scope>
    <source>
        <strain evidence="1">LRZ36</strain>
    </source>
</reference>
<dbReference type="AlphaFoldDB" id="A0A9X2H8G3"/>
<sequence>MTEAAPRHGAGKGRPLRSAIVTSSYRGDFERCRLLCESIDRRVTGYTRHLILVEADDVTLFRQLAGPRREIVDERELLPRWLRPLPDPLSFGRRRIWLSAYGPPLRGWHVQQLRRLAIAATIREDVMFSVDSDVVFLRAFDVGSLSSDGKVRFFRRPGAVATIDPAARDEHREWSRRAGELLGITAPPWTDTAYITTLLAWRTDTVRDLKRRIEARMGKSWLAAIAASRSLSECTIYGRFVDECEDRPGRHAPSDRELCQIYWNGAALGSRELTDFAAGLEPHQVAAGIQSFTGTDPHLIRRAAGLA</sequence>
<gene>
    <name evidence="1" type="ORF">MJ956_00965</name>
</gene>
<dbReference type="Proteomes" id="UP001155220">
    <property type="component" value="Unassembled WGS sequence"/>
</dbReference>